<keyword evidence="3 5" id="KW-1133">Transmembrane helix</keyword>
<feature type="transmembrane region" description="Helical" evidence="5">
    <location>
        <begin position="52"/>
        <end position="77"/>
    </location>
</feature>
<accession>A0ABS1H582</accession>
<evidence type="ECO:0000256" key="5">
    <source>
        <dbReference type="SAM" id="Phobius"/>
    </source>
</evidence>
<evidence type="ECO:0000256" key="3">
    <source>
        <dbReference type="ARBA" id="ARBA00022989"/>
    </source>
</evidence>
<evidence type="ECO:0000256" key="4">
    <source>
        <dbReference type="ARBA" id="ARBA00023136"/>
    </source>
</evidence>
<evidence type="ECO:0000313" key="7">
    <source>
        <dbReference type="Proteomes" id="UP000618943"/>
    </source>
</evidence>
<comment type="caution">
    <text evidence="6">The sequence shown here is derived from an EMBL/GenBank/DDBJ whole genome shotgun (WGS) entry which is preliminary data.</text>
</comment>
<evidence type="ECO:0000313" key="6">
    <source>
        <dbReference type="EMBL" id="MBK3494574.1"/>
    </source>
</evidence>
<evidence type="ECO:0000256" key="1">
    <source>
        <dbReference type="ARBA" id="ARBA00004141"/>
    </source>
</evidence>
<protein>
    <submittedName>
        <fullName evidence="6">Twin-arginine translocase subunit TatC</fullName>
    </submittedName>
</protein>
<dbReference type="Proteomes" id="UP000618943">
    <property type="component" value="Unassembled WGS sequence"/>
</dbReference>
<keyword evidence="7" id="KW-1185">Reference proteome</keyword>
<comment type="subcellular location">
    <subcellularLocation>
        <location evidence="1">Membrane</location>
        <topology evidence="1">Multi-pass membrane protein</topology>
    </subcellularLocation>
</comment>
<organism evidence="6 7">
    <name type="scientific">Viridibacillus soli</name>
    <dbReference type="NCBI Taxonomy" id="2798301"/>
    <lineage>
        <taxon>Bacteria</taxon>
        <taxon>Bacillati</taxon>
        <taxon>Bacillota</taxon>
        <taxon>Bacilli</taxon>
        <taxon>Bacillales</taxon>
        <taxon>Caryophanaceae</taxon>
        <taxon>Viridibacillus</taxon>
    </lineage>
</organism>
<sequence length="87" mass="10178">MFFMNQVDFKVLSDTTERIFFFAVFATVNWWFPFITKGNSLVILGPLEVIKFYMSITSTIALGLTLPFLMHFLWSFVKPGLKKEESR</sequence>
<keyword evidence="4 5" id="KW-0472">Membrane</keyword>
<proteinExistence type="predicted"/>
<feature type="transmembrane region" description="Helical" evidence="5">
    <location>
        <begin position="12"/>
        <end position="32"/>
    </location>
</feature>
<dbReference type="InterPro" id="IPR002033">
    <property type="entry name" value="TatC"/>
</dbReference>
<gene>
    <name evidence="6" type="ORF">JFL43_06840</name>
</gene>
<dbReference type="EMBL" id="JAEOAH010000006">
    <property type="protein sequence ID" value="MBK3494574.1"/>
    <property type="molecule type" value="Genomic_DNA"/>
</dbReference>
<name>A0ABS1H582_9BACL</name>
<dbReference type="Pfam" id="PF00902">
    <property type="entry name" value="TatC"/>
    <property type="match status" value="1"/>
</dbReference>
<keyword evidence="2 5" id="KW-0812">Transmembrane</keyword>
<reference evidence="6 7" key="1">
    <citation type="submission" date="2020-12" db="EMBL/GenBank/DDBJ databases">
        <title>YIM B01967 draft genome.</title>
        <authorList>
            <person name="Yan X."/>
        </authorList>
    </citation>
    <scope>NUCLEOTIDE SEQUENCE [LARGE SCALE GENOMIC DNA]</scope>
    <source>
        <strain evidence="6 7">YIM B01967</strain>
    </source>
</reference>
<evidence type="ECO:0000256" key="2">
    <source>
        <dbReference type="ARBA" id="ARBA00022692"/>
    </source>
</evidence>